<sequence length="53" mass="6194">MTRKDCLFELTRSSTVHFHPEVDFFSHHRITVAQVSTINIKYTAYLCSFNVTT</sequence>
<reference evidence="1" key="2">
    <citation type="journal article" date="2015" name="Fish Shellfish Immunol.">
        <title>Early steps in the European eel (Anguilla anguilla)-Vibrio vulnificus interaction in the gills: Role of the RtxA13 toxin.</title>
        <authorList>
            <person name="Callol A."/>
            <person name="Pajuelo D."/>
            <person name="Ebbesson L."/>
            <person name="Teles M."/>
            <person name="MacKenzie S."/>
            <person name="Amaro C."/>
        </authorList>
    </citation>
    <scope>NUCLEOTIDE SEQUENCE</scope>
</reference>
<evidence type="ECO:0000313" key="1">
    <source>
        <dbReference type="EMBL" id="JAH95824.1"/>
    </source>
</evidence>
<organism evidence="1">
    <name type="scientific">Anguilla anguilla</name>
    <name type="common">European freshwater eel</name>
    <name type="synonym">Muraena anguilla</name>
    <dbReference type="NCBI Taxonomy" id="7936"/>
    <lineage>
        <taxon>Eukaryota</taxon>
        <taxon>Metazoa</taxon>
        <taxon>Chordata</taxon>
        <taxon>Craniata</taxon>
        <taxon>Vertebrata</taxon>
        <taxon>Euteleostomi</taxon>
        <taxon>Actinopterygii</taxon>
        <taxon>Neopterygii</taxon>
        <taxon>Teleostei</taxon>
        <taxon>Anguilliformes</taxon>
        <taxon>Anguillidae</taxon>
        <taxon>Anguilla</taxon>
    </lineage>
</organism>
<accession>A0A0E9WZS3</accession>
<dbReference type="EMBL" id="GBXM01012753">
    <property type="protein sequence ID" value="JAH95824.1"/>
    <property type="molecule type" value="Transcribed_RNA"/>
</dbReference>
<protein>
    <submittedName>
        <fullName evidence="1">Uncharacterized protein</fullName>
    </submittedName>
</protein>
<dbReference type="AlphaFoldDB" id="A0A0E9WZS3"/>
<name>A0A0E9WZS3_ANGAN</name>
<reference evidence="1" key="1">
    <citation type="submission" date="2014-11" db="EMBL/GenBank/DDBJ databases">
        <authorList>
            <person name="Amaro Gonzalez C."/>
        </authorList>
    </citation>
    <scope>NUCLEOTIDE SEQUENCE</scope>
</reference>
<proteinExistence type="predicted"/>